<name>A0A7W7QA81_9PSEU</name>
<dbReference type="EMBL" id="JACHJQ010000006">
    <property type="protein sequence ID" value="MBB4909723.1"/>
    <property type="molecule type" value="Genomic_DNA"/>
</dbReference>
<evidence type="ECO:0000313" key="2">
    <source>
        <dbReference type="Proteomes" id="UP000520767"/>
    </source>
</evidence>
<comment type="caution">
    <text evidence="1">The sequence shown here is derived from an EMBL/GenBank/DDBJ whole genome shotgun (WGS) entry which is preliminary data.</text>
</comment>
<accession>A0A7W7QA81</accession>
<protein>
    <submittedName>
        <fullName evidence="1">Uncharacterized protein</fullName>
    </submittedName>
</protein>
<sequence length="138" mass="14147">MGWWSAAGSCVDELAADVVCTHVDRSAVVATTVLVARGVPTGGHAPLDGPPDGARAVRFPGQDRLTGVHPAAAITALSEIDEVVGIGVPVAPDTPVDTRGFLRPTYQSGRLVLLVEPAAGGVLRPSEIEQPHQCCGGH</sequence>
<reference evidence="1 2" key="1">
    <citation type="submission" date="2020-08" db="EMBL/GenBank/DDBJ databases">
        <title>Genomic Encyclopedia of Type Strains, Phase III (KMG-III): the genomes of soil and plant-associated and newly described type strains.</title>
        <authorList>
            <person name="Whitman W."/>
        </authorList>
    </citation>
    <scope>NUCLEOTIDE SEQUENCE [LARGE SCALE GENOMIC DNA]</scope>
    <source>
        <strain evidence="1 2">CECT 8960</strain>
    </source>
</reference>
<dbReference type="RefSeq" id="WP_184813791.1">
    <property type="nucleotide sequence ID" value="NZ_JACHJQ010000006.1"/>
</dbReference>
<dbReference type="Proteomes" id="UP000520767">
    <property type="component" value="Unassembled WGS sequence"/>
</dbReference>
<keyword evidence="2" id="KW-1185">Reference proteome</keyword>
<organism evidence="1 2">
    <name type="scientific">Actinophytocola algeriensis</name>
    <dbReference type="NCBI Taxonomy" id="1768010"/>
    <lineage>
        <taxon>Bacteria</taxon>
        <taxon>Bacillati</taxon>
        <taxon>Actinomycetota</taxon>
        <taxon>Actinomycetes</taxon>
        <taxon>Pseudonocardiales</taxon>
        <taxon>Pseudonocardiaceae</taxon>
    </lineage>
</organism>
<gene>
    <name evidence="1" type="ORF">FHR82_005981</name>
</gene>
<proteinExistence type="predicted"/>
<dbReference type="AlphaFoldDB" id="A0A7W7QA81"/>
<evidence type="ECO:0000313" key="1">
    <source>
        <dbReference type="EMBL" id="MBB4909723.1"/>
    </source>
</evidence>